<feature type="compositionally biased region" description="Acidic residues" evidence="1">
    <location>
        <begin position="78"/>
        <end position="91"/>
    </location>
</feature>
<protein>
    <submittedName>
        <fullName evidence="2">Uncharacterized protein</fullName>
    </submittedName>
</protein>
<reference evidence="2" key="1">
    <citation type="journal article" date="2017" name="Int. J. Mol. Sci.">
        <title>Genome Analysis and Genetic Stability of the Cryptophlebia leucotreta Granulovirus (CrleGV-SA) after 15 Years of Commercial Use as a Biopesticide.</title>
        <authorList>
            <person name="van der Merwe M."/>
            <person name="Jukes M.D."/>
            <person name="Rabalski L."/>
            <person name="Knox C."/>
            <person name="Opoku-Debrah J.K."/>
            <person name="Moore S.D."/>
            <person name="Krejmer-Rabalska M."/>
            <person name="Szewczyk B."/>
            <person name="Hill M.P."/>
        </authorList>
    </citation>
    <scope>NUCLEOTIDE SEQUENCE</scope>
    <source>
        <strain evidence="2">CrleGV-SA</strain>
    </source>
</reference>
<organism evidence="2">
    <name type="scientific">Cryptophlebia leucotreta granulosis virus</name>
    <name type="common">ClGV</name>
    <name type="synonym">Cryptophlebia leucotreta granulovirus</name>
    <dbReference type="NCBI Taxonomy" id="35254"/>
    <lineage>
        <taxon>Viruses</taxon>
        <taxon>Viruses incertae sedis</taxon>
        <taxon>Naldaviricetes</taxon>
        <taxon>Lefavirales</taxon>
        <taxon>Baculoviridae</taxon>
        <taxon>Betabaculovirus</taxon>
        <taxon>Betabaculovirus cryleucotretae</taxon>
    </lineage>
</organism>
<accession>A0A2H4ZKH3</accession>
<feature type="compositionally biased region" description="Basic and acidic residues" evidence="1">
    <location>
        <begin position="65"/>
        <end position="77"/>
    </location>
</feature>
<name>A0A2H4ZKH3_GVCL</name>
<dbReference type="EMBL" id="MF974563">
    <property type="protein sequence ID" value="AUF82060.1"/>
    <property type="molecule type" value="Genomic_DNA"/>
</dbReference>
<evidence type="ECO:0000313" key="2">
    <source>
        <dbReference type="EMBL" id="AUF82060.1"/>
    </source>
</evidence>
<feature type="compositionally biased region" description="Acidic residues" evidence="1">
    <location>
        <begin position="98"/>
        <end position="109"/>
    </location>
</feature>
<organismHost>
    <name type="scientific">Tortricidae</name>
    <dbReference type="NCBI Taxonomy" id="7139"/>
</organismHost>
<proteinExistence type="predicted"/>
<evidence type="ECO:0000256" key="1">
    <source>
        <dbReference type="SAM" id="MobiDB-lite"/>
    </source>
</evidence>
<feature type="region of interest" description="Disordered" evidence="1">
    <location>
        <begin position="62"/>
        <end position="109"/>
    </location>
</feature>
<sequence>MSSLKELYNEIIKTQQDIAITYGRVVGAENELKKKLDEDNKNNSIDDRLNELQHQLSSVLNLLKPKTEEKEKEKEDDQAIIEVSDDEDEENEPTHIDDNDEIDESNSTT</sequence>